<reference evidence="2 3" key="1">
    <citation type="submission" date="2018-08" db="EMBL/GenBank/DDBJ databases">
        <title>A genome reference for cultivated species of the human gut microbiota.</title>
        <authorList>
            <person name="Zou Y."/>
            <person name="Xue W."/>
            <person name="Luo G."/>
        </authorList>
    </citation>
    <scope>NUCLEOTIDE SEQUENCE [LARGE SCALE GENOMIC DNA]</scope>
    <source>
        <strain evidence="2 3">AF48-16</strain>
    </source>
</reference>
<protein>
    <submittedName>
        <fullName evidence="2">Alpha/beta hydrolase</fullName>
    </submittedName>
</protein>
<sequence>MKAIYQQGAADAPVLVLLHGTGGDEQSLLEVGKALDPQASLLGIRGNVLENGMPRYFKRLAEGVYDEADLALRGDELADFIRQAAKEYNFSLAQVVLVGYSNGANIAIRLLLNDSDHFKKAILYHAMYPVENVPTNSLPDTHVFLSFGRNDPIVSLADSAYVQEIFTSRGAALSTVWTPSHQLTYEEVEHSRTWLTEQ</sequence>
<dbReference type="SUPFAM" id="SSF53474">
    <property type="entry name" value="alpha/beta-Hydrolases"/>
    <property type="match status" value="1"/>
</dbReference>
<dbReference type="Pfam" id="PF02230">
    <property type="entry name" value="Abhydrolase_2"/>
    <property type="match status" value="1"/>
</dbReference>
<dbReference type="Gene3D" id="3.40.50.1820">
    <property type="entry name" value="alpha/beta hydrolase"/>
    <property type="match status" value="1"/>
</dbReference>
<keyword evidence="2" id="KW-0378">Hydrolase</keyword>
<proteinExistence type="predicted"/>
<evidence type="ECO:0000313" key="2">
    <source>
        <dbReference type="EMBL" id="RHK07272.1"/>
    </source>
</evidence>
<organism evidence="2 3">
    <name type="scientific">Enterococcus casseliflavus</name>
    <name type="common">Enterococcus flavescens</name>
    <dbReference type="NCBI Taxonomy" id="37734"/>
    <lineage>
        <taxon>Bacteria</taxon>
        <taxon>Bacillati</taxon>
        <taxon>Bacillota</taxon>
        <taxon>Bacilli</taxon>
        <taxon>Lactobacillales</taxon>
        <taxon>Enterococcaceae</taxon>
        <taxon>Enterococcus</taxon>
    </lineage>
</organism>
<dbReference type="EMBL" id="QRMZ01000005">
    <property type="protein sequence ID" value="RHK07272.1"/>
    <property type="molecule type" value="Genomic_DNA"/>
</dbReference>
<dbReference type="Proteomes" id="UP000286288">
    <property type="component" value="Unassembled WGS sequence"/>
</dbReference>
<comment type="caution">
    <text evidence="2">The sequence shown here is derived from an EMBL/GenBank/DDBJ whole genome shotgun (WGS) entry which is preliminary data.</text>
</comment>
<gene>
    <name evidence="2" type="ORF">DW084_05275</name>
</gene>
<feature type="domain" description="Phospholipase/carboxylesterase/thioesterase" evidence="1">
    <location>
        <begin position="3"/>
        <end position="194"/>
    </location>
</feature>
<dbReference type="AlphaFoldDB" id="A0A415EVD8"/>
<dbReference type="InterPro" id="IPR029058">
    <property type="entry name" value="AB_hydrolase_fold"/>
</dbReference>
<evidence type="ECO:0000259" key="1">
    <source>
        <dbReference type="Pfam" id="PF02230"/>
    </source>
</evidence>
<dbReference type="InterPro" id="IPR003140">
    <property type="entry name" value="PLipase/COase/thioEstase"/>
</dbReference>
<evidence type="ECO:0000313" key="3">
    <source>
        <dbReference type="Proteomes" id="UP000286288"/>
    </source>
</evidence>
<name>A0A415EVD8_ENTCA</name>
<accession>A0A415EVD8</accession>
<dbReference type="GO" id="GO:0016787">
    <property type="term" value="F:hydrolase activity"/>
    <property type="evidence" value="ECO:0007669"/>
    <property type="project" value="UniProtKB-KW"/>
</dbReference>